<dbReference type="HOGENOM" id="CLU_042247_0_0_10"/>
<dbReference type="GO" id="GO:0003677">
    <property type="term" value="F:DNA binding"/>
    <property type="evidence" value="ECO:0007669"/>
    <property type="project" value="InterPro"/>
</dbReference>
<evidence type="ECO:0000313" key="11">
    <source>
        <dbReference type="Proteomes" id="UP000003167"/>
    </source>
</evidence>
<dbReference type="PANTHER" id="PTHR43133">
    <property type="entry name" value="RNA POLYMERASE ECF-TYPE SIGMA FACTO"/>
    <property type="match status" value="1"/>
</dbReference>
<evidence type="ECO:0000313" key="10">
    <source>
        <dbReference type="EMBL" id="EHO73055.1"/>
    </source>
</evidence>
<dbReference type="GO" id="GO:0016987">
    <property type="term" value="F:sigma factor activity"/>
    <property type="evidence" value="ECO:0007669"/>
    <property type="project" value="UniProtKB-KW"/>
</dbReference>
<dbReference type="Pfam" id="PF08281">
    <property type="entry name" value="Sigma70_r4_2"/>
    <property type="match status" value="1"/>
</dbReference>
<dbReference type="InterPro" id="IPR011250">
    <property type="entry name" value="OMP/PagP_B-barrel"/>
</dbReference>
<organism evidence="10 11">
    <name type="scientific">Segatella maculosa OT 289</name>
    <dbReference type="NCBI Taxonomy" id="999422"/>
    <lineage>
        <taxon>Bacteria</taxon>
        <taxon>Pseudomonadati</taxon>
        <taxon>Bacteroidota</taxon>
        <taxon>Bacteroidia</taxon>
        <taxon>Bacteroidales</taxon>
        <taxon>Prevotellaceae</taxon>
        <taxon>Segatella</taxon>
    </lineage>
</organism>
<feature type="transmembrane region" description="Helical" evidence="6">
    <location>
        <begin position="169"/>
        <end position="186"/>
    </location>
</feature>
<dbReference type="PANTHER" id="PTHR43133:SF46">
    <property type="entry name" value="RNA POLYMERASE SIGMA-70 FACTOR ECF SUBFAMILY"/>
    <property type="match status" value="1"/>
</dbReference>
<comment type="caution">
    <text evidence="10">The sequence shown here is derived from an EMBL/GenBank/DDBJ whole genome shotgun (WGS) entry which is preliminary data.</text>
</comment>
<dbReference type="AlphaFoldDB" id="H1HKF4"/>
<evidence type="ECO:0000259" key="9">
    <source>
        <dbReference type="Pfam" id="PF13568"/>
    </source>
</evidence>
<name>H1HKF4_9BACT</name>
<dbReference type="InterPro" id="IPR013325">
    <property type="entry name" value="RNA_pol_sigma_r2"/>
</dbReference>
<dbReference type="CDD" id="cd06171">
    <property type="entry name" value="Sigma70_r4"/>
    <property type="match status" value="1"/>
</dbReference>
<feature type="compositionally biased region" description="Low complexity" evidence="5">
    <location>
        <begin position="211"/>
        <end position="224"/>
    </location>
</feature>
<sequence>MIRIDACKNGDKQALGELYTTYADRLLAVCRHYMKDEHVAEDALHDAFIIIFTALPDLKDEAKLEGWMTAIVKNLCLKYLQNADKDIVSLSQAAIEKQEDNGEESQEIELDTLLSAIEKLPNGSREVFKLSVLEGLSHQEIGQLLGINPHSSSSQLARAKKLLRTLLSAYWKLFLLPVLIPLYVYFVTRERNGGISEEKPARRSLGKAHPKPTSGPSKPSTEPPRYVTPAYTDANLRHIAVKTTSKTTDICPERDSMHIAFRTDSLPKSMPKDLGSADSLLRLAPRFKDKMMALHGNTAPDIGSRRHYPWTFNLGYASNADANGAAARLNYLSVVDYANGGATAKLHSWADYEDYLIRNNALMDSVERAKLRWIAQNNAFNGSTLGEKAHHHRPRTLALSVSKQLNSHWTFGTGLTYTRLKSDFESEFHRATLLKTQRISYVGIPLRLTYRLWSKGRFYAYTTGGVTFEMPVYSSIQKKYVVTADSSYTLKGNINARCQWSLNLGVGVQYKLFRPFSFYFEPNLFYYFGNGSGLETYRTEHPLMISVPFGLRFTW</sequence>
<keyword evidence="2" id="KW-0805">Transcription regulation</keyword>
<keyword evidence="6" id="KW-1133">Transmembrane helix</keyword>
<evidence type="ECO:0000256" key="2">
    <source>
        <dbReference type="ARBA" id="ARBA00023015"/>
    </source>
</evidence>
<dbReference type="SUPFAM" id="SSF88659">
    <property type="entry name" value="Sigma3 and sigma4 domains of RNA polymerase sigma factors"/>
    <property type="match status" value="1"/>
</dbReference>
<dbReference type="SUPFAM" id="SSF88946">
    <property type="entry name" value="Sigma2 domain of RNA polymerase sigma factors"/>
    <property type="match status" value="1"/>
</dbReference>
<evidence type="ECO:0000256" key="3">
    <source>
        <dbReference type="ARBA" id="ARBA00023082"/>
    </source>
</evidence>
<dbReference type="InterPro" id="IPR007627">
    <property type="entry name" value="RNA_pol_sigma70_r2"/>
</dbReference>
<keyword evidence="3" id="KW-0731">Sigma factor</keyword>
<evidence type="ECO:0000256" key="5">
    <source>
        <dbReference type="SAM" id="MobiDB-lite"/>
    </source>
</evidence>
<proteinExistence type="inferred from homology"/>
<dbReference type="Proteomes" id="UP000003167">
    <property type="component" value="Unassembled WGS sequence"/>
</dbReference>
<dbReference type="InterPro" id="IPR014284">
    <property type="entry name" value="RNA_pol_sigma-70_dom"/>
</dbReference>
<dbReference type="Pfam" id="PF04542">
    <property type="entry name" value="Sigma70_r2"/>
    <property type="match status" value="1"/>
</dbReference>
<feature type="domain" description="RNA polymerase sigma factor 70 region 4 type 2" evidence="8">
    <location>
        <begin position="112"/>
        <end position="163"/>
    </location>
</feature>
<evidence type="ECO:0000256" key="6">
    <source>
        <dbReference type="SAM" id="Phobius"/>
    </source>
</evidence>
<accession>H1HKF4</accession>
<comment type="similarity">
    <text evidence="1">Belongs to the sigma-70 factor family. ECF subfamily.</text>
</comment>
<dbReference type="InterPro" id="IPR036388">
    <property type="entry name" value="WH-like_DNA-bd_sf"/>
</dbReference>
<keyword evidence="4" id="KW-0804">Transcription</keyword>
<gene>
    <name evidence="10" type="ORF">HMPREF9944_00648</name>
</gene>
<dbReference type="InterPro" id="IPR013249">
    <property type="entry name" value="RNA_pol_sigma70_r4_t2"/>
</dbReference>
<dbReference type="OrthoDB" id="1056775at2"/>
<dbReference type="SUPFAM" id="SSF56925">
    <property type="entry name" value="OMPA-like"/>
    <property type="match status" value="1"/>
</dbReference>
<reference evidence="10 11" key="1">
    <citation type="submission" date="2011-12" db="EMBL/GenBank/DDBJ databases">
        <title>The Genome Sequence of Prevotella maculosa OT 289.</title>
        <authorList>
            <consortium name="The Broad Institute Genome Sequencing Platform"/>
            <person name="Earl A."/>
            <person name="Ward D."/>
            <person name="Feldgarden M."/>
            <person name="Gevers D."/>
            <person name="Izard J."/>
            <person name="Blanton J.M."/>
            <person name="Mathney J."/>
            <person name="Tanner A.C."/>
            <person name="Dewhirst F.E."/>
            <person name="Young S.K."/>
            <person name="Zeng Q."/>
            <person name="Gargeya S."/>
            <person name="Fitzgerald M."/>
            <person name="Haas B."/>
            <person name="Abouelleil A."/>
            <person name="Alvarado L."/>
            <person name="Arachchi H.M."/>
            <person name="Berlin A."/>
            <person name="Chapman S.B."/>
            <person name="Gearin G."/>
            <person name="Goldberg J."/>
            <person name="Griggs A."/>
            <person name="Gujja S."/>
            <person name="Hansen M."/>
            <person name="Heiman D."/>
            <person name="Howarth C."/>
            <person name="Larimer J."/>
            <person name="Lui A."/>
            <person name="MacDonald P.J.P."/>
            <person name="McCowen C."/>
            <person name="Montmayeur A."/>
            <person name="Murphy C."/>
            <person name="Neiman D."/>
            <person name="Pearson M."/>
            <person name="Priest M."/>
            <person name="Roberts A."/>
            <person name="Saif S."/>
            <person name="Shea T."/>
            <person name="Sisk P."/>
            <person name="Stolte C."/>
            <person name="Sykes S."/>
            <person name="Wortman J."/>
            <person name="Nusbaum C."/>
            <person name="Birren B."/>
        </authorList>
    </citation>
    <scope>NUCLEOTIDE SEQUENCE [LARGE SCALE GENOMIC DNA]</scope>
    <source>
        <strain evidence="10 11">OT 289</strain>
    </source>
</reference>
<dbReference type="InterPro" id="IPR039425">
    <property type="entry name" value="RNA_pol_sigma-70-like"/>
</dbReference>
<evidence type="ECO:0000256" key="1">
    <source>
        <dbReference type="ARBA" id="ARBA00010641"/>
    </source>
</evidence>
<dbReference type="GO" id="GO:0006352">
    <property type="term" value="P:DNA-templated transcription initiation"/>
    <property type="evidence" value="ECO:0007669"/>
    <property type="project" value="InterPro"/>
</dbReference>
<protein>
    <submittedName>
        <fullName evidence="10">Sigma-70 family RNA polymerase sigma factor</fullName>
    </submittedName>
</protein>
<dbReference type="NCBIfam" id="TIGR02937">
    <property type="entry name" value="sigma70-ECF"/>
    <property type="match status" value="1"/>
</dbReference>
<dbReference type="Gene3D" id="1.10.1740.10">
    <property type="match status" value="1"/>
</dbReference>
<dbReference type="Pfam" id="PF13568">
    <property type="entry name" value="OMP_b-brl_2"/>
    <property type="match status" value="1"/>
</dbReference>
<dbReference type="Gene3D" id="1.10.10.10">
    <property type="entry name" value="Winged helix-like DNA-binding domain superfamily/Winged helix DNA-binding domain"/>
    <property type="match status" value="1"/>
</dbReference>
<keyword evidence="6" id="KW-0812">Transmembrane</keyword>
<dbReference type="EMBL" id="AGEK01000016">
    <property type="protein sequence ID" value="EHO73055.1"/>
    <property type="molecule type" value="Genomic_DNA"/>
</dbReference>
<evidence type="ECO:0000259" key="7">
    <source>
        <dbReference type="Pfam" id="PF04542"/>
    </source>
</evidence>
<feature type="region of interest" description="Disordered" evidence="5">
    <location>
        <begin position="196"/>
        <end position="227"/>
    </location>
</feature>
<keyword evidence="11" id="KW-1185">Reference proteome</keyword>
<dbReference type="PATRIC" id="fig|999422.3.peg.660"/>
<dbReference type="RefSeq" id="WP_008564391.1">
    <property type="nucleotide sequence ID" value="NZ_JH594501.1"/>
</dbReference>
<dbReference type="STRING" id="999422.HMPREF9944_00648"/>
<keyword evidence="6" id="KW-0472">Membrane</keyword>
<dbReference type="InterPro" id="IPR013324">
    <property type="entry name" value="RNA_pol_sigma_r3/r4-like"/>
</dbReference>
<dbReference type="InterPro" id="IPR025665">
    <property type="entry name" value="Beta-barrel_OMP_2"/>
</dbReference>
<feature type="domain" description="RNA polymerase sigma-70 region 2" evidence="7">
    <location>
        <begin position="18"/>
        <end position="83"/>
    </location>
</feature>
<dbReference type="Gene3D" id="2.40.160.20">
    <property type="match status" value="1"/>
</dbReference>
<evidence type="ECO:0000256" key="4">
    <source>
        <dbReference type="ARBA" id="ARBA00023163"/>
    </source>
</evidence>
<feature type="domain" description="Outer membrane protein beta-barrel" evidence="9">
    <location>
        <begin position="399"/>
        <end position="529"/>
    </location>
</feature>
<evidence type="ECO:0000259" key="8">
    <source>
        <dbReference type="Pfam" id="PF08281"/>
    </source>
</evidence>